<protein>
    <submittedName>
        <fullName evidence="1">Uncharacterized protein</fullName>
    </submittedName>
</protein>
<proteinExistence type="predicted"/>
<dbReference type="RefSeq" id="WP_259053830.1">
    <property type="nucleotide sequence ID" value="NZ_JANUCT010000002.1"/>
</dbReference>
<organism evidence="1 2">
    <name type="scientific">Methylohalomonas lacus</name>
    <dbReference type="NCBI Taxonomy" id="398773"/>
    <lineage>
        <taxon>Bacteria</taxon>
        <taxon>Pseudomonadati</taxon>
        <taxon>Pseudomonadota</taxon>
        <taxon>Gammaproteobacteria</taxon>
        <taxon>Methylohalomonadales</taxon>
        <taxon>Methylohalomonadaceae</taxon>
        <taxon>Methylohalomonas</taxon>
    </lineage>
</organism>
<dbReference type="InterPro" id="IPR046199">
    <property type="entry name" value="DUF6231"/>
</dbReference>
<gene>
    <name evidence="1" type="ORF">J2T55_000319</name>
</gene>
<keyword evidence="2" id="KW-1185">Reference proteome</keyword>
<sequence>MNLPDTARADALGLLQAEQPASLLLSITDTALNERIQAALPDTPLETIAPADLPDRVVDLPVYDVILLVGVIEQLDKQSAHILIGRLRDLHSRHLFLLVRTGDRWTGLASHWQRNDLLAHGFTLLHHYDDDGDWQLCRFELDTYKATPEWLNSKYWANPELFGKYRW</sequence>
<evidence type="ECO:0000313" key="2">
    <source>
        <dbReference type="Proteomes" id="UP001204445"/>
    </source>
</evidence>
<dbReference type="AlphaFoldDB" id="A0AAE3HKW5"/>
<name>A0AAE3HKW5_9GAMM</name>
<dbReference type="Pfam" id="PF19742">
    <property type="entry name" value="DUF6231"/>
    <property type="match status" value="1"/>
</dbReference>
<accession>A0AAE3HKW5</accession>
<reference evidence="1" key="1">
    <citation type="submission" date="2022-08" db="EMBL/GenBank/DDBJ databases">
        <title>Genomic Encyclopedia of Type Strains, Phase III (KMG-III): the genomes of soil and plant-associated and newly described type strains.</title>
        <authorList>
            <person name="Whitman W."/>
        </authorList>
    </citation>
    <scope>NUCLEOTIDE SEQUENCE</scope>
    <source>
        <strain evidence="1">HMT 1</strain>
    </source>
</reference>
<dbReference type="Proteomes" id="UP001204445">
    <property type="component" value="Unassembled WGS sequence"/>
</dbReference>
<comment type="caution">
    <text evidence="1">The sequence shown here is derived from an EMBL/GenBank/DDBJ whole genome shotgun (WGS) entry which is preliminary data.</text>
</comment>
<evidence type="ECO:0000313" key="1">
    <source>
        <dbReference type="EMBL" id="MCS3902323.1"/>
    </source>
</evidence>
<dbReference type="EMBL" id="JANUCT010000002">
    <property type="protein sequence ID" value="MCS3902323.1"/>
    <property type="molecule type" value="Genomic_DNA"/>
</dbReference>